<dbReference type="EMBL" id="JAVYJV010000021">
    <property type="protein sequence ID" value="KAK4342340.1"/>
    <property type="molecule type" value="Genomic_DNA"/>
</dbReference>
<comment type="caution">
    <text evidence="2">The sequence shown here is derived from an EMBL/GenBank/DDBJ whole genome shotgun (WGS) entry which is preliminary data.</text>
</comment>
<name>A0AAE1UZ80_9SOLA</name>
<feature type="region of interest" description="Disordered" evidence="1">
    <location>
        <begin position="38"/>
        <end position="74"/>
    </location>
</feature>
<dbReference type="Proteomes" id="UP001291623">
    <property type="component" value="Unassembled WGS sequence"/>
</dbReference>
<gene>
    <name evidence="2" type="ORF">RND71_038156</name>
</gene>
<evidence type="ECO:0000313" key="3">
    <source>
        <dbReference type="Proteomes" id="UP001291623"/>
    </source>
</evidence>
<dbReference type="AlphaFoldDB" id="A0AAE1UZ80"/>
<keyword evidence="3" id="KW-1185">Reference proteome</keyword>
<proteinExistence type="predicted"/>
<evidence type="ECO:0000313" key="2">
    <source>
        <dbReference type="EMBL" id="KAK4342340.1"/>
    </source>
</evidence>
<organism evidence="2 3">
    <name type="scientific">Anisodus tanguticus</name>
    <dbReference type="NCBI Taxonomy" id="243964"/>
    <lineage>
        <taxon>Eukaryota</taxon>
        <taxon>Viridiplantae</taxon>
        <taxon>Streptophyta</taxon>
        <taxon>Embryophyta</taxon>
        <taxon>Tracheophyta</taxon>
        <taxon>Spermatophyta</taxon>
        <taxon>Magnoliopsida</taxon>
        <taxon>eudicotyledons</taxon>
        <taxon>Gunneridae</taxon>
        <taxon>Pentapetalae</taxon>
        <taxon>asterids</taxon>
        <taxon>lamiids</taxon>
        <taxon>Solanales</taxon>
        <taxon>Solanaceae</taxon>
        <taxon>Solanoideae</taxon>
        <taxon>Hyoscyameae</taxon>
        <taxon>Anisodus</taxon>
    </lineage>
</organism>
<sequence>MRHGMWIVDHACDVAGHICEFAEHAADDATLAKLRMASTNKSKGTKKTTSKKRKAPIDDVPQSEEGTTTIPEGYEFPEVDTSGELVKKIKEEEIALRFAELESKELYLASLEVKQDGNLTWVIHEEKRMSWNRLKSECPDIICKLKASR</sequence>
<evidence type="ECO:0000256" key="1">
    <source>
        <dbReference type="SAM" id="MobiDB-lite"/>
    </source>
</evidence>
<reference evidence="2" key="1">
    <citation type="submission" date="2023-12" db="EMBL/GenBank/DDBJ databases">
        <title>Genome assembly of Anisodus tanguticus.</title>
        <authorList>
            <person name="Wang Y.-J."/>
        </authorList>
    </citation>
    <scope>NUCLEOTIDE SEQUENCE</scope>
    <source>
        <strain evidence="2">KB-2021</strain>
        <tissue evidence="2">Leaf</tissue>
    </source>
</reference>
<feature type="compositionally biased region" description="Basic residues" evidence="1">
    <location>
        <begin position="43"/>
        <end position="54"/>
    </location>
</feature>
<protein>
    <submittedName>
        <fullName evidence="2">Uncharacterized protein</fullName>
    </submittedName>
</protein>
<accession>A0AAE1UZ80</accession>